<sequence length="127" mass="14713">MQTLTILYNDRCPICRAEIAHYRRLAERHDAPVRFDDLHRAPLADWGLDRDRAMRRLHALQGERMLDGVDAFLALWRALPGWRWLAAIVGLPGLRQITGLVYDRLLAPWLYARNQRRAAALRCEEGG</sequence>
<accession>A0A7Z0L052</accession>
<dbReference type="GO" id="GO:0015035">
    <property type="term" value="F:protein-disulfide reductase activity"/>
    <property type="evidence" value="ECO:0007669"/>
    <property type="project" value="InterPro"/>
</dbReference>
<dbReference type="InterPro" id="IPR007263">
    <property type="entry name" value="DCC1-like"/>
</dbReference>
<dbReference type="EMBL" id="JACBXS010000029">
    <property type="protein sequence ID" value="NYS25971.1"/>
    <property type="molecule type" value="Genomic_DNA"/>
</dbReference>
<evidence type="ECO:0000313" key="1">
    <source>
        <dbReference type="EMBL" id="NYS25971.1"/>
    </source>
</evidence>
<evidence type="ECO:0000313" key="2">
    <source>
        <dbReference type="Proteomes" id="UP000529417"/>
    </source>
</evidence>
<protein>
    <submittedName>
        <fullName evidence="1">DUF393 domain-containing protein</fullName>
    </submittedName>
</protein>
<dbReference type="Proteomes" id="UP000529417">
    <property type="component" value="Unassembled WGS sequence"/>
</dbReference>
<dbReference type="PANTHER" id="PTHR34290">
    <property type="entry name" value="SI:CH73-390P7.2"/>
    <property type="match status" value="1"/>
</dbReference>
<gene>
    <name evidence="1" type="ORF">HUK65_13330</name>
</gene>
<dbReference type="AlphaFoldDB" id="A0A7Z0L052"/>
<dbReference type="RefSeq" id="WP_179906766.1">
    <property type="nucleotide sequence ID" value="NZ_JACBXS010000029.1"/>
</dbReference>
<organism evidence="1 2">
    <name type="scientific">Rhabdonatronobacter sediminivivens</name>
    <dbReference type="NCBI Taxonomy" id="2743469"/>
    <lineage>
        <taxon>Bacteria</taxon>
        <taxon>Pseudomonadati</taxon>
        <taxon>Pseudomonadota</taxon>
        <taxon>Alphaproteobacteria</taxon>
        <taxon>Rhodobacterales</taxon>
        <taxon>Paracoccaceae</taxon>
        <taxon>Rhabdonatronobacter</taxon>
    </lineage>
</organism>
<reference evidence="1 2" key="1">
    <citation type="journal article" date="2000" name="Arch. Microbiol.">
        <title>Rhodobaca bogoriensis gen. nov. and sp. nov., an alkaliphilic purple nonsulfur bacterium from African Rift Valley soda lakes.</title>
        <authorList>
            <person name="Milford A.D."/>
            <person name="Achenbach L.A."/>
            <person name="Jung D.O."/>
            <person name="Madigan M.T."/>
        </authorList>
    </citation>
    <scope>NUCLEOTIDE SEQUENCE [LARGE SCALE GENOMIC DNA]</scope>
    <source>
        <strain evidence="1 2">2376</strain>
    </source>
</reference>
<name>A0A7Z0L052_9RHOB</name>
<comment type="caution">
    <text evidence="1">The sequence shown here is derived from an EMBL/GenBank/DDBJ whole genome shotgun (WGS) entry which is preliminary data.</text>
</comment>
<keyword evidence="2" id="KW-1185">Reference proteome</keyword>
<proteinExistence type="predicted"/>
<dbReference type="Pfam" id="PF04134">
    <property type="entry name" value="DCC1-like"/>
    <property type="match status" value="1"/>
</dbReference>
<dbReference type="InterPro" id="IPR044691">
    <property type="entry name" value="DCC1_Trx"/>
</dbReference>
<dbReference type="PANTHER" id="PTHR34290:SF2">
    <property type="entry name" value="OS04G0668800 PROTEIN"/>
    <property type="match status" value="1"/>
</dbReference>